<evidence type="ECO:0000313" key="1">
    <source>
        <dbReference type="EMBL" id="XDJ01525.1"/>
    </source>
</evidence>
<protein>
    <submittedName>
        <fullName evidence="1">Uncharacterized protein</fullName>
    </submittedName>
</protein>
<name>A0AB39C4C8_9VIRU</name>
<dbReference type="EMBL" id="PP935706">
    <property type="protein sequence ID" value="XDJ01525.1"/>
    <property type="molecule type" value="Genomic_DNA"/>
</dbReference>
<accession>A0AB39C4C8</accession>
<proteinExistence type="predicted"/>
<sequence length="48" mass="5313">MRSDNMDAIAMAQVDALRANAIKFFTIARNLQSDKVFTIATTTGHRSI</sequence>
<organism evidence="1">
    <name type="scientific">Salmonella phage vB_SE130_2P</name>
    <dbReference type="NCBI Taxonomy" id="3236707"/>
    <lineage>
        <taxon>Viruses</taxon>
    </lineage>
</organism>
<reference evidence="1" key="1">
    <citation type="submission" date="2024-06" db="EMBL/GenBank/DDBJ databases">
        <authorList>
            <person name="Mutai I.J."/>
            <person name="Gurusinghe A."/>
            <person name="Wang B."/>
            <person name="Clark M."/>
            <person name="Bhandare S.G."/>
        </authorList>
    </citation>
    <scope>NUCLEOTIDE SEQUENCE</scope>
</reference>